<accession>A0A6C0F3G9</accession>
<organism evidence="2">
    <name type="scientific">viral metagenome</name>
    <dbReference type="NCBI Taxonomy" id="1070528"/>
    <lineage>
        <taxon>unclassified sequences</taxon>
        <taxon>metagenomes</taxon>
        <taxon>organismal metagenomes</taxon>
    </lineage>
</organism>
<proteinExistence type="predicted"/>
<name>A0A6C0F3G9_9ZZZZ</name>
<reference evidence="2" key="1">
    <citation type="journal article" date="2020" name="Nature">
        <title>Giant virus diversity and host interactions through global metagenomics.</title>
        <authorList>
            <person name="Schulz F."/>
            <person name="Roux S."/>
            <person name="Paez-Espino D."/>
            <person name="Jungbluth S."/>
            <person name="Walsh D.A."/>
            <person name="Denef V.J."/>
            <person name="McMahon K.D."/>
            <person name="Konstantinidis K.T."/>
            <person name="Eloe-Fadrosh E.A."/>
            <person name="Kyrpides N.C."/>
            <person name="Woyke T."/>
        </authorList>
    </citation>
    <scope>NUCLEOTIDE SEQUENCE</scope>
    <source>
        <strain evidence="2">GVMAG-M-3300009182-46</strain>
    </source>
</reference>
<dbReference type="EMBL" id="MN739032">
    <property type="protein sequence ID" value="QHT36217.1"/>
    <property type="molecule type" value="Genomic_DNA"/>
</dbReference>
<feature type="compositionally biased region" description="Basic residues" evidence="1">
    <location>
        <begin position="14"/>
        <end position="23"/>
    </location>
</feature>
<evidence type="ECO:0000313" key="2">
    <source>
        <dbReference type="EMBL" id="QHT36217.1"/>
    </source>
</evidence>
<feature type="region of interest" description="Disordered" evidence="1">
    <location>
        <begin position="1"/>
        <end position="31"/>
    </location>
</feature>
<protein>
    <submittedName>
        <fullName evidence="2">Uncharacterized protein</fullName>
    </submittedName>
</protein>
<dbReference type="AlphaFoldDB" id="A0A6C0F3G9"/>
<sequence>MTKGAKVTTARAKQQARRARQARQARQAMPAMPAIKIRESKPPKLTLSQRKTHATSIFTSSSEDPDANEIYGRIYSLQKNLLDNLLAETEDDLEKHYDDYFKNPLEKLFNEIVTYLNKKHVDYNITNEAFETEEEWEHRLPDKNRGVFLRLALASYSGSFICDTSRPDKDDDSMYFANTFENSAYGENRLVLDITPTTRKLPKFDVRKLENPPSLSVLRNPASIRALTNKDGIGHVIGFSVSQQEVVQTSVSVMGHDDMVAGYLILKLSNLKADDYDL</sequence>
<evidence type="ECO:0000256" key="1">
    <source>
        <dbReference type="SAM" id="MobiDB-lite"/>
    </source>
</evidence>